<comment type="caution">
    <text evidence="2">The sequence shown here is derived from an EMBL/GenBank/DDBJ whole genome shotgun (WGS) entry which is preliminary data.</text>
</comment>
<name>A0A512DK94_9PROT</name>
<protein>
    <recommendedName>
        <fullName evidence="4">PepSY domain-containing protein</fullName>
    </recommendedName>
</protein>
<organism evidence="2 3">
    <name type="scientific">Skermanella aerolata</name>
    <dbReference type="NCBI Taxonomy" id="393310"/>
    <lineage>
        <taxon>Bacteria</taxon>
        <taxon>Pseudomonadati</taxon>
        <taxon>Pseudomonadota</taxon>
        <taxon>Alphaproteobacteria</taxon>
        <taxon>Rhodospirillales</taxon>
        <taxon>Azospirillaceae</taxon>
        <taxon>Skermanella</taxon>
    </lineage>
</organism>
<feature type="transmembrane region" description="Helical" evidence="1">
    <location>
        <begin position="149"/>
        <end position="169"/>
    </location>
</feature>
<dbReference type="PANTHER" id="PTHR34219">
    <property type="entry name" value="IRON-REGULATED INNER MEMBRANE PROTEIN-RELATED"/>
    <property type="match status" value="1"/>
</dbReference>
<evidence type="ECO:0008006" key="4">
    <source>
        <dbReference type="Google" id="ProtNLM"/>
    </source>
</evidence>
<evidence type="ECO:0000313" key="2">
    <source>
        <dbReference type="EMBL" id="GEO36620.1"/>
    </source>
</evidence>
<keyword evidence="1" id="KW-0812">Transmembrane</keyword>
<evidence type="ECO:0000256" key="1">
    <source>
        <dbReference type="SAM" id="Phobius"/>
    </source>
</evidence>
<keyword evidence="1" id="KW-1133">Transmembrane helix</keyword>
<dbReference type="AlphaFoldDB" id="A0A512DK94"/>
<sequence>MSKRGGFRRVLRTVHLWIGLIVGVPLVVVCLSGSALVWHDALEGWMHPERRPSSQDGVVLPPSHYLGEAAKVLGEGLLPSTLRMPAEAGAPVVVSALDRVDGRVRFTAVWLDPATGRVLDSADQGASLFGFLHRLHGSLAVPQFAGRQIVGWIGIILLAAAVSGMWLWWPRREVGLAALGWRQGLKVSANIHHVGGVWIALPLIVVTVTGIYISFPQTSRAVMGAFMEMQPQQPRAPFGRALEQPARGADEVVAGVLEQVPDGRLAVLSLPQENRPSWSVQVWTVAGTVKTAQFSVEDATGRISRADGAAGGGDEVSRLMRRIHDAQGMGPVWETLVFLTGVLPAAFAVTGVMMWLRRRGNRRKLEMRRQAVRLASGSS</sequence>
<evidence type="ECO:0000313" key="3">
    <source>
        <dbReference type="Proteomes" id="UP000321523"/>
    </source>
</evidence>
<dbReference type="Pfam" id="PF03929">
    <property type="entry name" value="PepSY_TM"/>
    <property type="match status" value="1"/>
</dbReference>
<reference evidence="2 3" key="1">
    <citation type="submission" date="2019-07" db="EMBL/GenBank/DDBJ databases">
        <title>Whole genome shotgun sequence of Skermanella aerolata NBRC 106429.</title>
        <authorList>
            <person name="Hosoyama A."/>
            <person name="Uohara A."/>
            <person name="Ohji S."/>
            <person name="Ichikawa N."/>
        </authorList>
    </citation>
    <scope>NUCLEOTIDE SEQUENCE [LARGE SCALE GENOMIC DNA]</scope>
    <source>
        <strain evidence="2 3">NBRC 106429</strain>
    </source>
</reference>
<feature type="transmembrane region" description="Helical" evidence="1">
    <location>
        <begin position="336"/>
        <end position="356"/>
    </location>
</feature>
<accession>A0A512DK94</accession>
<dbReference type="RefSeq" id="WP_044425308.1">
    <property type="nucleotide sequence ID" value="NZ_BJYZ01000002.1"/>
</dbReference>
<dbReference type="InterPro" id="IPR005625">
    <property type="entry name" value="PepSY-ass_TM"/>
</dbReference>
<dbReference type="PANTHER" id="PTHR34219:SF3">
    <property type="entry name" value="BLL7967 PROTEIN"/>
    <property type="match status" value="1"/>
</dbReference>
<keyword evidence="3" id="KW-1185">Reference proteome</keyword>
<dbReference type="EMBL" id="BJYZ01000002">
    <property type="protein sequence ID" value="GEO36620.1"/>
    <property type="molecule type" value="Genomic_DNA"/>
</dbReference>
<dbReference type="OrthoDB" id="9791166at2"/>
<feature type="transmembrane region" description="Helical" evidence="1">
    <location>
        <begin position="190"/>
        <end position="213"/>
    </location>
</feature>
<feature type="transmembrane region" description="Helical" evidence="1">
    <location>
        <begin position="16"/>
        <end position="38"/>
    </location>
</feature>
<gene>
    <name evidence="2" type="ORF">SAE02_07680</name>
</gene>
<keyword evidence="1" id="KW-0472">Membrane</keyword>
<dbReference type="Proteomes" id="UP000321523">
    <property type="component" value="Unassembled WGS sequence"/>
</dbReference>
<proteinExistence type="predicted"/>